<keyword evidence="3 7" id="KW-1133">Transmembrane helix</keyword>
<feature type="compositionally biased region" description="Polar residues" evidence="6">
    <location>
        <begin position="310"/>
        <end position="319"/>
    </location>
</feature>
<evidence type="ECO:0000256" key="5">
    <source>
        <dbReference type="ARBA" id="ARBA00038359"/>
    </source>
</evidence>
<evidence type="ECO:0000313" key="10">
    <source>
        <dbReference type="Proteomes" id="UP000799779"/>
    </source>
</evidence>
<feature type="domain" description="Rhodopsin" evidence="8">
    <location>
        <begin position="54"/>
        <end position="289"/>
    </location>
</feature>
<proteinExistence type="inferred from homology"/>
<dbReference type="InterPro" id="IPR052337">
    <property type="entry name" value="SAT4-like"/>
</dbReference>
<dbReference type="OrthoDB" id="444631at2759"/>
<gene>
    <name evidence="9" type="ORF">P154DRAFT_320842</name>
</gene>
<dbReference type="GO" id="GO:0016020">
    <property type="term" value="C:membrane"/>
    <property type="evidence" value="ECO:0007669"/>
    <property type="project" value="UniProtKB-SubCell"/>
</dbReference>
<name>A0A6A5W5I4_9PLEO</name>
<evidence type="ECO:0000256" key="4">
    <source>
        <dbReference type="ARBA" id="ARBA00023136"/>
    </source>
</evidence>
<feature type="transmembrane region" description="Helical" evidence="7">
    <location>
        <begin position="114"/>
        <end position="136"/>
    </location>
</feature>
<evidence type="ECO:0000256" key="2">
    <source>
        <dbReference type="ARBA" id="ARBA00022692"/>
    </source>
</evidence>
<comment type="similarity">
    <text evidence="5">Belongs to the SAT4 family.</text>
</comment>
<feature type="region of interest" description="Disordered" evidence="6">
    <location>
        <begin position="310"/>
        <end position="337"/>
    </location>
</feature>
<accession>A0A6A5W5I4</accession>
<keyword evidence="2 7" id="KW-0812">Transmembrane</keyword>
<reference evidence="9" key="1">
    <citation type="journal article" date="2020" name="Stud. Mycol.">
        <title>101 Dothideomycetes genomes: a test case for predicting lifestyles and emergence of pathogens.</title>
        <authorList>
            <person name="Haridas S."/>
            <person name="Albert R."/>
            <person name="Binder M."/>
            <person name="Bloem J."/>
            <person name="Labutti K."/>
            <person name="Salamov A."/>
            <person name="Andreopoulos B."/>
            <person name="Baker S."/>
            <person name="Barry K."/>
            <person name="Bills G."/>
            <person name="Bluhm B."/>
            <person name="Cannon C."/>
            <person name="Castanera R."/>
            <person name="Culley D."/>
            <person name="Daum C."/>
            <person name="Ezra D."/>
            <person name="Gonzalez J."/>
            <person name="Henrissat B."/>
            <person name="Kuo A."/>
            <person name="Liang C."/>
            <person name="Lipzen A."/>
            <person name="Lutzoni F."/>
            <person name="Magnuson J."/>
            <person name="Mondo S."/>
            <person name="Nolan M."/>
            <person name="Ohm R."/>
            <person name="Pangilinan J."/>
            <person name="Park H.-J."/>
            <person name="Ramirez L."/>
            <person name="Alfaro M."/>
            <person name="Sun H."/>
            <person name="Tritt A."/>
            <person name="Yoshinaga Y."/>
            <person name="Zwiers L.-H."/>
            <person name="Turgeon B."/>
            <person name="Goodwin S."/>
            <person name="Spatafora J."/>
            <person name="Crous P."/>
            <person name="Grigoriev I."/>
        </authorList>
    </citation>
    <scope>NUCLEOTIDE SEQUENCE</scope>
    <source>
        <strain evidence="9">CBS 123094</strain>
    </source>
</reference>
<evidence type="ECO:0000313" key="9">
    <source>
        <dbReference type="EMBL" id="KAF1996338.1"/>
    </source>
</evidence>
<dbReference type="EMBL" id="ML977626">
    <property type="protein sequence ID" value="KAF1996338.1"/>
    <property type="molecule type" value="Genomic_DNA"/>
</dbReference>
<dbReference type="PANTHER" id="PTHR33048">
    <property type="entry name" value="PTH11-LIKE INTEGRAL MEMBRANE PROTEIN (AFU_ORTHOLOGUE AFUA_5G11245)"/>
    <property type="match status" value="1"/>
</dbReference>
<dbReference type="Pfam" id="PF20684">
    <property type="entry name" value="Fung_rhodopsin"/>
    <property type="match status" value="1"/>
</dbReference>
<dbReference type="PANTHER" id="PTHR33048:SF158">
    <property type="entry name" value="MEMBRANE PROTEIN PTH11-LIKE, PUTATIVE-RELATED"/>
    <property type="match status" value="1"/>
</dbReference>
<keyword evidence="4 7" id="KW-0472">Membrane</keyword>
<organism evidence="9 10">
    <name type="scientific">Amniculicola lignicola CBS 123094</name>
    <dbReference type="NCBI Taxonomy" id="1392246"/>
    <lineage>
        <taxon>Eukaryota</taxon>
        <taxon>Fungi</taxon>
        <taxon>Dikarya</taxon>
        <taxon>Ascomycota</taxon>
        <taxon>Pezizomycotina</taxon>
        <taxon>Dothideomycetes</taxon>
        <taxon>Pleosporomycetidae</taxon>
        <taxon>Pleosporales</taxon>
        <taxon>Amniculicolaceae</taxon>
        <taxon>Amniculicola</taxon>
    </lineage>
</organism>
<comment type="subcellular location">
    <subcellularLocation>
        <location evidence="1">Membrane</location>
        <topology evidence="1">Multi-pass membrane protein</topology>
    </subcellularLocation>
</comment>
<feature type="transmembrane region" description="Helical" evidence="7">
    <location>
        <begin position="191"/>
        <end position="214"/>
    </location>
</feature>
<feature type="transmembrane region" description="Helical" evidence="7">
    <location>
        <begin position="35"/>
        <end position="58"/>
    </location>
</feature>
<dbReference type="InterPro" id="IPR049326">
    <property type="entry name" value="Rhodopsin_dom_fungi"/>
</dbReference>
<evidence type="ECO:0000259" key="8">
    <source>
        <dbReference type="Pfam" id="PF20684"/>
    </source>
</evidence>
<evidence type="ECO:0000256" key="6">
    <source>
        <dbReference type="SAM" id="MobiDB-lite"/>
    </source>
</evidence>
<dbReference type="Proteomes" id="UP000799779">
    <property type="component" value="Unassembled WGS sequence"/>
</dbReference>
<feature type="transmembrane region" description="Helical" evidence="7">
    <location>
        <begin position="70"/>
        <end position="94"/>
    </location>
</feature>
<protein>
    <recommendedName>
        <fullName evidence="8">Rhodopsin domain-containing protein</fullName>
    </recommendedName>
</protein>
<sequence>MSLQIPPGMDLSTIPLMANPNGSPPNFVNPPSQEAISMGVGLTFAILSFLALSLRLVSNWKFSRKLMIDDYLCLAGFILMTGYFSVGVTMSAVSRHSWDVPLSVLMEPSFNKKIFSFNFLSAPAICTPKLAILALYMRLFKLERWFRVCAWATVALVVAFTISCVSVAAAACAPQHGIWTLRMTCGTWMTKVGVVGGALWVAVDVIIFCLPLPIILTLNLTLKKKIAVALVFMTGLLAIICSIISLYYRVQIQRAADTLWNAAIVQACAFAEGYITIIVSCTPAMYSFYSNIFITSSFYSNLRSTFSRGKGSQASSNAPSKAYAASDDSGSSKGFRNGTQDYTIEVKTTEIARPGSIAVGTEEWAGQQNPGIWKHMTFERASMSVKEPATAVSPV</sequence>
<evidence type="ECO:0000256" key="7">
    <source>
        <dbReference type="SAM" id="Phobius"/>
    </source>
</evidence>
<evidence type="ECO:0000256" key="1">
    <source>
        <dbReference type="ARBA" id="ARBA00004141"/>
    </source>
</evidence>
<dbReference type="AlphaFoldDB" id="A0A6A5W5I4"/>
<evidence type="ECO:0000256" key="3">
    <source>
        <dbReference type="ARBA" id="ARBA00022989"/>
    </source>
</evidence>
<feature type="transmembrane region" description="Helical" evidence="7">
    <location>
        <begin position="148"/>
        <end position="171"/>
    </location>
</feature>
<feature type="transmembrane region" description="Helical" evidence="7">
    <location>
        <begin position="226"/>
        <end position="248"/>
    </location>
</feature>
<keyword evidence="10" id="KW-1185">Reference proteome</keyword>
<feature type="compositionally biased region" description="Polar residues" evidence="6">
    <location>
        <begin position="328"/>
        <end position="337"/>
    </location>
</feature>